<dbReference type="GO" id="GO:0008409">
    <property type="term" value="F:5'-3' exonuclease activity"/>
    <property type="evidence" value="ECO:0007669"/>
    <property type="project" value="InterPro"/>
</dbReference>
<dbReference type="GO" id="GO:0006281">
    <property type="term" value="P:DNA repair"/>
    <property type="evidence" value="ECO:0007669"/>
    <property type="project" value="InterPro"/>
</dbReference>
<dbReference type="AlphaFoldDB" id="A0A1W6SN56"/>
<keyword evidence="5 10" id="KW-0269">Exonuclease</keyword>
<reference evidence="10 11" key="1">
    <citation type="journal article" date="2015" name="Int. J. Syst. Evol. Microbiol.">
        <title>Nitrosospira lacus sp. nov., a psychrotolerant, ammonia-oxidizing bacterium from sandy lake sediment.</title>
        <authorList>
            <person name="Urakawa H."/>
            <person name="Garcia J.C."/>
            <person name="Nielsen J.L."/>
            <person name="Le V.Q."/>
            <person name="Kozlowski J.A."/>
            <person name="Stein L.Y."/>
            <person name="Lim C.K."/>
            <person name="Pommerening-Roser A."/>
            <person name="Martens-Habbena W."/>
            <person name="Stahl D.A."/>
            <person name="Klotz M.G."/>
        </authorList>
    </citation>
    <scope>NUCLEOTIDE SEQUENCE [LARGE SCALE GENOMIC DNA]</scope>
    <source>
        <strain evidence="10 11">APG3</strain>
    </source>
</reference>
<keyword evidence="4" id="KW-0378">Hydrolase</keyword>
<dbReference type="KEGG" id="nlc:EBAPG3_005320"/>
<dbReference type="Pfam" id="PF01368">
    <property type="entry name" value="DHH"/>
    <property type="match status" value="1"/>
</dbReference>
<dbReference type="Pfam" id="PF17768">
    <property type="entry name" value="RecJ_OB"/>
    <property type="match status" value="1"/>
</dbReference>
<feature type="domain" description="RecJ OB" evidence="9">
    <location>
        <begin position="480"/>
        <end position="588"/>
    </location>
</feature>
<evidence type="ECO:0000313" key="11">
    <source>
        <dbReference type="Proteomes" id="UP000012179"/>
    </source>
</evidence>
<dbReference type="GO" id="GO:0006310">
    <property type="term" value="P:DNA recombination"/>
    <property type="evidence" value="ECO:0007669"/>
    <property type="project" value="InterPro"/>
</dbReference>
<evidence type="ECO:0000259" key="9">
    <source>
        <dbReference type="Pfam" id="PF17768"/>
    </source>
</evidence>
<evidence type="ECO:0000256" key="4">
    <source>
        <dbReference type="ARBA" id="ARBA00022801"/>
    </source>
</evidence>
<feature type="coiled-coil region" evidence="6">
    <location>
        <begin position="315"/>
        <end position="342"/>
    </location>
</feature>
<dbReference type="PANTHER" id="PTHR30255">
    <property type="entry name" value="SINGLE-STRANDED-DNA-SPECIFIC EXONUCLEASE RECJ"/>
    <property type="match status" value="1"/>
</dbReference>
<dbReference type="Proteomes" id="UP000012179">
    <property type="component" value="Chromosome"/>
</dbReference>
<dbReference type="OrthoDB" id="9809852at2"/>
<dbReference type="InterPro" id="IPR041122">
    <property type="entry name" value="RecJ_OB"/>
</dbReference>
<organism evidence="10 11">
    <name type="scientific">Nitrosospira lacus</name>
    <dbReference type="NCBI Taxonomy" id="1288494"/>
    <lineage>
        <taxon>Bacteria</taxon>
        <taxon>Pseudomonadati</taxon>
        <taxon>Pseudomonadota</taxon>
        <taxon>Betaproteobacteria</taxon>
        <taxon>Nitrosomonadales</taxon>
        <taxon>Nitrosomonadaceae</taxon>
        <taxon>Nitrosospira</taxon>
    </lineage>
</organism>
<dbReference type="GO" id="GO:0003676">
    <property type="term" value="F:nucleic acid binding"/>
    <property type="evidence" value="ECO:0007669"/>
    <property type="project" value="InterPro"/>
</dbReference>
<evidence type="ECO:0000259" key="7">
    <source>
        <dbReference type="Pfam" id="PF01368"/>
    </source>
</evidence>
<dbReference type="EMBL" id="CP021106">
    <property type="protein sequence ID" value="ARO87234.1"/>
    <property type="molecule type" value="Genomic_DNA"/>
</dbReference>
<dbReference type="eggNOG" id="COG0608">
    <property type="taxonomic scope" value="Bacteria"/>
</dbReference>
<keyword evidence="11" id="KW-1185">Reference proteome</keyword>
<dbReference type="PANTHER" id="PTHR30255:SF2">
    <property type="entry name" value="SINGLE-STRANDED-DNA-SPECIFIC EXONUCLEASE RECJ"/>
    <property type="match status" value="1"/>
</dbReference>
<evidence type="ECO:0000256" key="2">
    <source>
        <dbReference type="ARBA" id="ARBA00019841"/>
    </source>
</evidence>
<evidence type="ECO:0000256" key="1">
    <source>
        <dbReference type="ARBA" id="ARBA00005915"/>
    </source>
</evidence>
<evidence type="ECO:0000256" key="6">
    <source>
        <dbReference type="SAM" id="Coils"/>
    </source>
</evidence>
<gene>
    <name evidence="10" type="ORF">EBAPG3_005320</name>
</gene>
<protein>
    <recommendedName>
        <fullName evidence="2">Single-stranded-DNA-specific exonuclease RecJ</fullName>
    </recommendedName>
</protein>
<dbReference type="FunFam" id="3.90.1640.30:FF:000001">
    <property type="entry name" value="Single-stranded-DNA-specific exonuclease RecJ"/>
    <property type="match status" value="1"/>
</dbReference>
<feature type="domain" description="DDH" evidence="7">
    <location>
        <begin position="74"/>
        <end position="233"/>
    </location>
</feature>
<dbReference type="NCBIfam" id="TIGR00644">
    <property type="entry name" value="recJ"/>
    <property type="match status" value="1"/>
</dbReference>
<keyword evidence="6" id="KW-0175">Coiled coil</keyword>
<feature type="domain" description="DHHA1" evidence="8">
    <location>
        <begin position="374"/>
        <end position="466"/>
    </location>
</feature>
<dbReference type="InterPro" id="IPR004610">
    <property type="entry name" value="RecJ"/>
</dbReference>
<evidence type="ECO:0000313" key="10">
    <source>
        <dbReference type="EMBL" id="ARO87234.1"/>
    </source>
</evidence>
<dbReference type="SUPFAM" id="SSF64182">
    <property type="entry name" value="DHH phosphoesterases"/>
    <property type="match status" value="1"/>
</dbReference>
<accession>A0A1W6SN56</accession>
<dbReference type="InterPro" id="IPR001667">
    <property type="entry name" value="DDH_dom"/>
</dbReference>
<dbReference type="Gene3D" id="3.90.1640.30">
    <property type="match status" value="1"/>
</dbReference>
<evidence type="ECO:0000259" key="8">
    <source>
        <dbReference type="Pfam" id="PF02272"/>
    </source>
</evidence>
<keyword evidence="3" id="KW-0540">Nuclease</keyword>
<dbReference type="InterPro" id="IPR003156">
    <property type="entry name" value="DHHA1_dom"/>
</dbReference>
<proteinExistence type="inferred from homology"/>
<sequence length="606" mass="66275">MPNIIIRNYPPHAFDALLRYGLHPVLARIYAARGIEEPDQLDVALSRLIPFERLKNVSIMAARLADAILARKRLLIVADYDSDGATACAVGIRALRKFGATVDYLVPNRFEYGYGLTPEIVRLAAATATRPDILITVDNGIASVEGVAEANRLGMQVFVTDHHLPGDELPDAAVIVNPNQCGCDFPSKHLAGVGVIFYLMLALRAALRARGIFAPPQKEPNLASLLDIVALGTVADVVKLDENNRILVRQGLQRIRNGLGCAGINALLQVARRDFRRASAYELGFMLGPRLNAAGRLDDMALGIECLITDDESRASQIALQLDALNRQRREIEANMQDSALVMLETALSAQDAPDTAQIAPGKTPKTHSLSLFDPGWHQGVIGILASRMKDKFHRPVIAFAPGSNGEIKGSGRSITGFHLRDSLDLVSKRYPGLLLKFGGHAAAAGLTVRASDFEKFRDAFEQIAQALLTPADLTLSIETDGSLGESELSPELARHLTEQVWGQGFTQPAFTARFRVETQRIVGEKHLKLKLRKQETQPAEPGLNKSGLLYDAMLFFHTSPLPETIDAVYRLEMNEFNGVSALQFILDHWFHPESDPKVEALSLAS</sequence>
<dbReference type="Pfam" id="PF02272">
    <property type="entry name" value="DHHA1"/>
    <property type="match status" value="1"/>
</dbReference>
<comment type="similarity">
    <text evidence="1">Belongs to the RecJ family.</text>
</comment>
<dbReference type="Gene3D" id="3.10.310.30">
    <property type="match status" value="1"/>
</dbReference>
<dbReference type="InterPro" id="IPR038763">
    <property type="entry name" value="DHH_sf"/>
</dbReference>
<evidence type="ECO:0000256" key="3">
    <source>
        <dbReference type="ARBA" id="ARBA00022722"/>
    </source>
</evidence>
<dbReference type="InterPro" id="IPR051673">
    <property type="entry name" value="SSDNA_exonuclease_RecJ"/>
</dbReference>
<name>A0A1W6SN56_9PROT</name>
<dbReference type="RefSeq" id="WP_004177310.1">
    <property type="nucleotide sequence ID" value="NZ_CP021106.3"/>
</dbReference>
<evidence type="ECO:0000256" key="5">
    <source>
        <dbReference type="ARBA" id="ARBA00022839"/>
    </source>
</evidence>